<comment type="caution">
    <text evidence="2">The sequence shown here is derived from an EMBL/GenBank/DDBJ whole genome shotgun (WGS) entry which is preliminary data.</text>
</comment>
<dbReference type="InterPro" id="IPR004360">
    <property type="entry name" value="Glyas_Fos-R_dOase_dom"/>
</dbReference>
<organism evidence="2 3">
    <name type="scientific">Serinibacter arcticus</name>
    <dbReference type="NCBI Taxonomy" id="1655435"/>
    <lineage>
        <taxon>Bacteria</taxon>
        <taxon>Bacillati</taxon>
        <taxon>Actinomycetota</taxon>
        <taxon>Actinomycetes</taxon>
        <taxon>Micrococcales</taxon>
        <taxon>Beutenbergiaceae</taxon>
        <taxon>Serinibacter</taxon>
    </lineage>
</organism>
<sequence>MTVNVNPYLQFRDTARAAMEFYADVFGGEATFSTYGDFGLSEDPAEVGKIMHSQLVIDGRAWLMAADTPASMALPESSSVAISLFGGPEDDAVIREQWAKLVDGGRITEELVAAPWGDVFGMTFDRFGTYWMVNIGGAPQE</sequence>
<proteinExistence type="predicted"/>
<protein>
    <submittedName>
        <fullName evidence="2">PhnB protein</fullName>
    </submittedName>
</protein>
<dbReference type="AlphaFoldDB" id="A0A4Z1DZE9"/>
<dbReference type="Pfam" id="PF00903">
    <property type="entry name" value="Glyoxalase"/>
    <property type="match status" value="1"/>
</dbReference>
<dbReference type="Proteomes" id="UP000297318">
    <property type="component" value="Unassembled WGS sequence"/>
</dbReference>
<gene>
    <name evidence="2" type="ORF">SERN_1841</name>
</gene>
<accession>A0A4Z1DZE9</accession>
<dbReference type="PANTHER" id="PTHR33990:SF1">
    <property type="entry name" value="PROTEIN YJDN"/>
    <property type="match status" value="1"/>
</dbReference>
<evidence type="ECO:0000313" key="2">
    <source>
        <dbReference type="EMBL" id="TGO04248.1"/>
    </source>
</evidence>
<reference evidence="2 3" key="1">
    <citation type="submission" date="2018-11" db="EMBL/GenBank/DDBJ databases">
        <title>Complete genome sequencing of the Actinobacteria Serinibacter sp. K3-2.</title>
        <authorList>
            <person name="Rakitin A.L."/>
            <person name="Beletsky A.V."/>
            <person name="Mardanov A.V."/>
            <person name="Ravin N.V."/>
            <person name="Gromova A.S."/>
            <person name="Filippova S.N."/>
            <person name="Gal'Chenko V.F."/>
        </authorList>
    </citation>
    <scope>NUCLEOTIDE SEQUENCE [LARGE SCALE GENOMIC DNA]</scope>
    <source>
        <strain evidence="2 3">K3-2</strain>
    </source>
</reference>
<evidence type="ECO:0000259" key="1">
    <source>
        <dbReference type="Pfam" id="PF00903"/>
    </source>
</evidence>
<dbReference type="InterPro" id="IPR029068">
    <property type="entry name" value="Glyas_Bleomycin-R_OHBP_Dase"/>
</dbReference>
<evidence type="ECO:0000313" key="3">
    <source>
        <dbReference type="Proteomes" id="UP000297318"/>
    </source>
</evidence>
<dbReference type="SUPFAM" id="SSF54593">
    <property type="entry name" value="Glyoxalase/Bleomycin resistance protein/Dihydroxybiphenyl dioxygenase"/>
    <property type="match status" value="1"/>
</dbReference>
<dbReference type="CDD" id="cd06588">
    <property type="entry name" value="PhnB_like"/>
    <property type="match status" value="1"/>
</dbReference>
<keyword evidence="3" id="KW-1185">Reference proteome</keyword>
<dbReference type="InterPro" id="IPR028973">
    <property type="entry name" value="PhnB-like"/>
</dbReference>
<feature type="domain" description="Glyoxalase/fosfomycin resistance/dioxygenase" evidence="1">
    <location>
        <begin position="6"/>
        <end position="132"/>
    </location>
</feature>
<dbReference type="RefSeq" id="WP_135849880.1">
    <property type="nucleotide sequence ID" value="NZ_RHPJ01000003.1"/>
</dbReference>
<dbReference type="EMBL" id="RHPJ01000003">
    <property type="protein sequence ID" value="TGO04248.1"/>
    <property type="molecule type" value="Genomic_DNA"/>
</dbReference>
<name>A0A4Z1DZE9_9MICO</name>
<dbReference type="OrthoDB" id="9795306at2"/>
<dbReference type="PANTHER" id="PTHR33990">
    <property type="entry name" value="PROTEIN YJDN-RELATED"/>
    <property type="match status" value="1"/>
</dbReference>
<dbReference type="Gene3D" id="3.10.180.10">
    <property type="entry name" value="2,3-Dihydroxybiphenyl 1,2-Dioxygenase, domain 1"/>
    <property type="match status" value="1"/>
</dbReference>